<dbReference type="InterPro" id="IPR032710">
    <property type="entry name" value="NTF2-like_dom_sf"/>
</dbReference>
<dbReference type="Proteomes" id="UP000501240">
    <property type="component" value="Chromosome"/>
</dbReference>
<gene>
    <name evidence="2" type="ORF">ACTIVE_3893</name>
</gene>
<evidence type="ECO:0000313" key="2">
    <source>
        <dbReference type="EMBL" id="QKG22255.1"/>
    </source>
</evidence>
<reference evidence="2 3" key="1">
    <citation type="submission" date="2020-05" db="EMBL/GenBank/DDBJ databases">
        <title>Actinomadura verrucosospora NRRL-B18236 (PFL_A860) Genome sequencing and assembly.</title>
        <authorList>
            <person name="Samborskyy M."/>
        </authorList>
    </citation>
    <scope>NUCLEOTIDE SEQUENCE [LARGE SCALE GENOMIC DNA]</scope>
    <source>
        <strain evidence="2 3">NRRL:B18236</strain>
    </source>
</reference>
<accession>A0A7D3VSU0</accession>
<organism evidence="2 3">
    <name type="scientific">Actinomadura verrucosospora</name>
    <dbReference type="NCBI Taxonomy" id="46165"/>
    <lineage>
        <taxon>Bacteria</taxon>
        <taxon>Bacillati</taxon>
        <taxon>Actinomycetota</taxon>
        <taxon>Actinomycetes</taxon>
        <taxon>Streptosporangiales</taxon>
        <taxon>Thermomonosporaceae</taxon>
        <taxon>Actinomadura</taxon>
    </lineage>
</organism>
<name>A0A7D3VSU0_ACTVE</name>
<evidence type="ECO:0000313" key="3">
    <source>
        <dbReference type="Proteomes" id="UP000501240"/>
    </source>
</evidence>
<dbReference type="SUPFAM" id="SSF54427">
    <property type="entry name" value="NTF2-like"/>
    <property type="match status" value="1"/>
</dbReference>
<dbReference type="RefSeq" id="WP_173096406.1">
    <property type="nucleotide sequence ID" value="NZ_CP053892.1"/>
</dbReference>
<dbReference type="InterPro" id="IPR037401">
    <property type="entry name" value="SnoaL-like"/>
</dbReference>
<proteinExistence type="predicted"/>
<dbReference type="EMBL" id="CP053892">
    <property type="protein sequence ID" value="QKG22255.1"/>
    <property type="molecule type" value="Genomic_DNA"/>
</dbReference>
<feature type="domain" description="SnoaL-like" evidence="1">
    <location>
        <begin position="15"/>
        <end position="119"/>
    </location>
</feature>
<protein>
    <submittedName>
        <fullName evidence="2">Phenazine biosynthesis protein A/B</fullName>
    </submittedName>
</protein>
<dbReference type="Pfam" id="PF12680">
    <property type="entry name" value="SnoaL_2"/>
    <property type="match status" value="1"/>
</dbReference>
<sequence length="136" mass="14918">MSETATPLEVLERRREVLLARDMDAFADLFAADGVIEMPFGGPGLPARLEGREEIRAFSAKVDLSALEISDLRVRDVHRTTDPEVVIVELTTVGRVAATGEPLEVPCIQVFRIRDGRILLFRDYVGAGSVPGLDLD</sequence>
<dbReference type="AlphaFoldDB" id="A0A7D3VSU0"/>
<evidence type="ECO:0000259" key="1">
    <source>
        <dbReference type="Pfam" id="PF12680"/>
    </source>
</evidence>
<dbReference type="Gene3D" id="3.10.450.50">
    <property type="match status" value="1"/>
</dbReference>
<keyword evidence="3" id="KW-1185">Reference proteome</keyword>